<reference evidence="10" key="2">
    <citation type="submission" date="2025-09" db="UniProtKB">
        <authorList>
            <consortium name="Ensembl"/>
        </authorList>
    </citation>
    <scope>IDENTIFICATION</scope>
</reference>
<dbReference type="Gene3D" id="1.25.10.10">
    <property type="entry name" value="Leucine-rich Repeat Variant"/>
    <property type="match status" value="1"/>
</dbReference>
<protein>
    <recommendedName>
        <fullName evidence="7">HEAT repeat-containing protein 1</fullName>
    </recommendedName>
</protein>
<feature type="coiled-coil region" evidence="8">
    <location>
        <begin position="306"/>
        <end position="333"/>
    </location>
</feature>
<dbReference type="SMART" id="SM01036">
    <property type="entry name" value="BP28CT"/>
    <property type="match status" value="1"/>
</dbReference>
<evidence type="ECO:0000313" key="11">
    <source>
        <dbReference type="Proteomes" id="UP000261420"/>
    </source>
</evidence>
<dbReference type="PANTHER" id="PTHR13457:SF1">
    <property type="entry name" value="HEAT REPEAT-CONTAINING PROTEIN 1"/>
    <property type="match status" value="1"/>
</dbReference>
<dbReference type="GO" id="GO:0000462">
    <property type="term" value="P:maturation of SSU-rRNA from tricistronic rRNA transcript (SSU-rRNA, 5.8S rRNA, LSU-rRNA)"/>
    <property type="evidence" value="ECO:0007669"/>
    <property type="project" value="TreeGrafter"/>
</dbReference>
<evidence type="ECO:0000259" key="9">
    <source>
        <dbReference type="SMART" id="SM01036"/>
    </source>
</evidence>
<dbReference type="InterPro" id="IPR011989">
    <property type="entry name" value="ARM-like"/>
</dbReference>
<dbReference type="GO" id="GO:0034455">
    <property type="term" value="C:t-UTP complex"/>
    <property type="evidence" value="ECO:0007669"/>
    <property type="project" value="TreeGrafter"/>
</dbReference>
<reference evidence="10" key="1">
    <citation type="submission" date="2025-08" db="UniProtKB">
        <authorList>
            <consortium name="Ensembl"/>
        </authorList>
    </citation>
    <scope>IDENTIFICATION</scope>
</reference>
<dbReference type="GO" id="GO:0030515">
    <property type="term" value="F:snoRNA binding"/>
    <property type="evidence" value="ECO:0007669"/>
    <property type="project" value="TreeGrafter"/>
</dbReference>
<proteinExistence type="inferred from homology"/>
<evidence type="ECO:0000256" key="5">
    <source>
        <dbReference type="ARBA" id="ARBA00023242"/>
    </source>
</evidence>
<dbReference type="Proteomes" id="UP000261420">
    <property type="component" value="Unplaced"/>
</dbReference>
<dbReference type="InterPro" id="IPR012954">
    <property type="entry name" value="BP28_C_dom"/>
</dbReference>
<sequence length="339" mass="38641">MGNQLLSVRLASLRSTLATQLSPRVLLPTLTKCYSNMLGALMSVLKEHIAHMEKDQLNVHQSELTSFFLTALDFRAQHCQGDLEKTSQIEGCVIDCLIAMVMKLSEVTFRPLFFKLFDWSKADSKERLLTFYRLCDCVAERLKGLFVLFAGNLVKPFSDLLQQTNSSKTDQLLLDSGVGVEKTSLLLQYVLDCLHKIFLYDTQHFLSKERADALLSPLVDQVENTVGGEQVYQQRVTRHLVPCVGQFSVALADDSLWKTLNYQILLKTRHSDAKVRFSSLLMLMELASKLKENYMVLLPETIPFLAELMEDECEEVEQQVQKVIQEMENILGEPLQSYF</sequence>
<keyword evidence="11" id="KW-1185">Reference proteome</keyword>
<evidence type="ECO:0000256" key="4">
    <source>
        <dbReference type="ARBA" id="ARBA00022552"/>
    </source>
</evidence>
<dbReference type="Pfam" id="PF08146">
    <property type="entry name" value="BP28CT"/>
    <property type="match status" value="1"/>
</dbReference>
<dbReference type="InterPro" id="IPR016024">
    <property type="entry name" value="ARM-type_fold"/>
</dbReference>
<keyword evidence="6 7" id="KW-0687">Ribonucleoprotein</keyword>
<evidence type="ECO:0000313" key="10">
    <source>
        <dbReference type="Ensembl" id="ENSSDUP00000019054.1"/>
    </source>
</evidence>
<comment type="similarity">
    <text evidence="2 7">Belongs to the HEATR1/UTP10 family.</text>
</comment>
<evidence type="ECO:0000256" key="8">
    <source>
        <dbReference type="SAM" id="Coils"/>
    </source>
</evidence>
<evidence type="ECO:0000256" key="7">
    <source>
        <dbReference type="RuleBase" id="RU367065"/>
    </source>
</evidence>
<evidence type="ECO:0000256" key="6">
    <source>
        <dbReference type="ARBA" id="ARBA00023274"/>
    </source>
</evidence>
<name>A0A3B4UKF9_SERDU</name>
<keyword evidence="4 7" id="KW-0698">rRNA processing</keyword>
<dbReference type="SUPFAM" id="SSF48371">
    <property type="entry name" value="ARM repeat"/>
    <property type="match status" value="1"/>
</dbReference>
<dbReference type="AlphaFoldDB" id="A0A3B4UKF9"/>
<evidence type="ECO:0000256" key="1">
    <source>
        <dbReference type="ARBA" id="ARBA00004604"/>
    </source>
</evidence>
<comment type="function">
    <text evidence="7">Involved in nucleolar processing of pre-18S ribosomal RNA.</text>
</comment>
<organism evidence="10 11">
    <name type="scientific">Seriola dumerili</name>
    <name type="common">Greater amberjack</name>
    <name type="synonym">Caranx dumerili</name>
    <dbReference type="NCBI Taxonomy" id="41447"/>
    <lineage>
        <taxon>Eukaryota</taxon>
        <taxon>Metazoa</taxon>
        <taxon>Chordata</taxon>
        <taxon>Craniata</taxon>
        <taxon>Vertebrata</taxon>
        <taxon>Euteleostomi</taxon>
        <taxon>Actinopterygii</taxon>
        <taxon>Neopterygii</taxon>
        <taxon>Teleostei</taxon>
        <taxon>Neoteleostei</taxon>
        <taxon>Acanthomorphata</taxon>
        <taxon>Carangaria</taxon>
        <taxon>Carangiformes</taxon>
        <taxon>Carangidae</taxon>
        <taxon>Seriola</taxon>
    </lineage>
</organism>
<dbReference type="GO" id="GO:0032040">
    <property type="term" value="C:small-subunit processome"/>
    <property type="evidence" value="ECO:0007669"/>
    <property type="project" value="TreeGrafter"/>
</dbReference>
<keyword evidence="3 7" id="KW-0690">Ribosome biogenesis</keyword>
<accession>A0A3B4UKF9</accession>
<dbReference type="InterPro" id="IPR040191">
    <property type="entry name" value="UTP10"/>
</dbReference>
<dbReference type="GO" id="GO:0030686">
    <property type="term" value="C:90S preribosome"/>
    <property type="evidence" value="ECO:0007669"/>
    <property type="project" value="TreeGrafter"/>
</dbReference>
<evidence type="ECO:0000256" key="2">
    <source>
        <dbReference type="ARBA" id="ARBA00010559"/>
    </source>
</evidence>
<keyword evidence="5 7" id="KW-0539">Nucleus</keyword>
<comment type="subcellular location">
    <subcellularLocation>
        <location evidence="1 7">Nucleus</location>
        <location evidence="1 7">Nucleolus</location>
    </subcellularLocation>
</comment>
<dbReference type="GO" id="GO:0045943">
    <property type="term" value="P:positive regulation of transcription by RNA polymerase I"/>
    <property type="evidence" value="ECO:0007669"/>
    <property type="project" value="TreeGrafter"/>
</dbReference>
<evidence type="ECO:0000256" key="3">
    <source>
        <dbReference type="ARBA" id="ARBA00022517"/>
    </source>
</evidence>
<dbReference type="GeneTree" id="ENSGT00390000015845"/>
<feature type="domain" description="BP28 C-terminal" evidence="9">
    <location>
        <begin position="54"/>
        <end position="205"/>
    </location>
</feature>
<dbReference type="PANTHER" id="PTHR13457">
    <property type="entry name" value="BAP28"/>
    <property type="match status" value="1"/>
</dbReference>
<keyword evidence="8" id="KW-0175">Coiled coil</keyword>
<dbReference type="Ensembl" id="ENSSDUT00000019394.1">
    <property type="protein sequence ID" value="ENSSDUP00000019054.1"/>
    <property type="gene ID" value="ENSSDUG00000013751.1"/>
</dbReference>